<dbReference type="Gene3D" id="1.10.8.270">
    <property type="entry name" value="putative rabgap domain of human tbc1 domain family member 14 like domains"/>
    <property type="match status" value="1"/>
</dbReference>
<dbReference type="VEuPathDB" id="TrichDB:TVAG_495840"/>
<reference evidence="2" key="2">
    <citation type="journal article" date="2007" name="Science">
        <title>Draft genome sequence of the sexually transmitted pathogen Trichomonas vaginalis.</title>
        <authorList>
            <person name="Carlton J.M."/>
            <person name="Hirt R.P."/>
            <person name="Silva J.C."/>
            <person name="Delcher A.L."/>
            <person name="Schatz M."/>
            <person name="Zhao Q."/>
            <person name="Wortman J.R."/>
            <person name="Bidwell S.L."/>
            <person name="Alsmark U.C.M."/>
            <person name="Besteiro S."/>
            <person name="Sicheritz-Ponten T."/>
            <person name="Noel C.J."/>
            <person name="Dacks J.B."/>
            <person name="Foster P.G."/>
            <person name="Simillion C."/>
            <person name="Van de Peer Y."/>
            <person name="Miranda-Saavedra D."/>
            <person name="Barton G.J."/>
            <person name="Westrop G.D."/>
            <person name="Mueller S."/>
            <person name="Dessi D."/>
            <person name="Fiori P.L."/>
            <person name="Ren Q."/>
            <person name="Paulsen I."/>
            <person name="Zhang H."/>
            <person name="Bastida-Corcuera F.D."/>
            <person name="Simoes-Barbosa A."/>
            <person name="Brown M.T."/>
            <person name="Hayes R.D."/>
            <person name="Mukherjee M."/>
            <person name="Okumura C.Y."/>
            <person name="Schneider R."/>
            <person name="Smith A.J."/>
            <person name="Vanacova S."/>
            <person name="Villalvazo M."/>
            <person name="Haas B.J."/>
            <person name="Pertea M."/>
            <person name="Feldblyum T.V."/>
            <person name="Utterback T.R."/>
            <person name="Shu C.L."/>
            <person name="Osoegawa K."/>
            <person name="de Jong P.J."/>
            <person name="Hrdy I."/>
            <person name="Horvathova L."/>
            <person name="Zubacova Z."/>
            <person name="Dolezal P."/>
            <person name="Malik S.B."/>
            <person name="Logsdon J.M. Jr."/>
            <person name="Henze K."/>
            <person name="Gupta A."/>
            <person name="Wang C.C."/>
            <person name="Dunne R.L."/>
            <person name="Upcroft J.A."/>
            <person name="Upcroft P."/>
            <person name="White O."/>
            <person name="Salzberg S.L."/>
            <person name="Tang P."/>
            <person name="Chiu C.-H."/>
            <person name="Lee Y.-S."/>
            <person name="Embley T.M."/>
            <person name="Coombs G.H."/>
            <person name="Mottram J.C."/>
            <person name="Tachezy J."/>
            <person name="Fraser-Liggett C.M."/>
            <person name="Johnson P.J."/>
        </authorList>
    </citation>
    <scope>NUCLEOTIDE SEQUENCE [LARGE SCALE GENOMIC DNA]</scope>
    <source>
        <strain evidence="2">G3</strain>
    </source>
</reference>
<dbReference type="AlphaFoldDB" id="A2DVM3"/>
<evidence type="ECO:0000313" key="3">
    <source>
        <dbReference type="Proteomes" id="UP000001542"/>
    </source>
</evidence>
<evidence type="ECO:0000259" key="1">
    <source>
        <dbReference type="PROSITE" id="PS50086"/>
    </source>
</evidence>
<dbReference type="PANTHER" id="PTHR22957:SF27">
    <property type="entry name" value="TBC1 DOMAIN FAMILY MEMBER 13"/>
    <property type="match status" value="1"/>
</dbReference>
<dbReference type="Pfam" id="PF00566">
    <property type="entry name" value="RabGAP-TBC"/>
    <property type="match status" value="1"/>
</dbReference>
<dbReference type="PROSITE" id="PS50086">
    <property type="entry name" value="TBC_RABGAP"/>
    <property type="match status" value="1"/>
</dbReference>
<dbReference type="InterPro" id="IPR000195">
    <property type="entry name" value="Rab-GAP-TBC_dom"/>
</dbReference>
<dbReference type="GO" id="GO:0005096">
    <property type="term" value="F:GTPase activator activity"/>
    <property type="evidence" value="ECO:0000318"/>
    <property type="project" value="GO_Central"/>
</dbReference>
<dbReference type="FunCoup" id="A2DVM3">
    <property type="interactions" value="76"/>
</dbReference>
<evidence type="ECO:0000313" key="2">
    <source>
        <dbReference type="EMBL" id="EAY15565.1"/>
    </source>
</evidence>
<dbReference type="InParanoid" id="A2DVM3"/>
<dbReference type="InterPro" id="IPR035969">
    <property type="entry name" value="Rab-GAP_TBC_sf"/>
</dbReference>
<dbReference type="KEGG" id="tva:4773568"/>
<dbReference type="GO" id="GO:0006886">
    <property type="term" value="P:intracellular protein transport"/>
    <property type="evidence" value="ECO:0000318"/>
    <property type="project" value="GO_Central"/>
</dbReference>
<dbReference type="RefSeq" id="XP_001327788.1">
    <property type="nucleotide sequence ID" value="XM_001327753.1"/>
</dbReference>
<dbReference type="Proteomes" id="UP000001542">
    <property type="component" value="Unassembled WGS sequence"/>
</dbReference>
<proteinExistence type="predicted"/>
<dbReference type="FunFam" id="1.10.472.80:FF:000048">
    <property type="entry name" value="TBC domain containing protein"/>
    <property type="match status" value="1"/>
</dbReference>
<organism evidence="2 3">
    <name type="scientific">Trichomonas vaginalis (strain ATCC PRA-98 / G3)</name>
    <dbReference type="NCBI Taxonomy" id="412133"/>
    <lineage>
        <taxon>Eukaryota</taxon>
        <taxon>Metamonada</taxon>
        <taxon>Parabasalia</taxon>
        <taxon>Trichomonadida</taxon>
        <taxon>Trichomonadidae</taxon>
        <taxon>Trichomonas</taxon>
    </lineage>
</organism>
<dbReference type="VEuPathDB" id="TrichDB:TVAGG3_0275980"/>
<gene>
    <name evidence="2" type="ORF">TVAG_495840</name>
</gene>
<reference evidence="2" key="1">
    <citation type="submission" date="2006-10" db="EMBL/GenBank/DDBJ databases">
        <authorList>
            <person name="Amadeo P."/>
            <person name="Zhao Q."/>
            <person name="Wortman J."/>
            <person name="Fraser-Liggett C."/>
            <person name="Carlton J."/>
        </authorList>
    </citation>
    <scope>NUCLEOTIDE SEQUENCE</scope>
    <source>
        <strain evidence="2">G3</strain>
    </source>
</reference>
<accession>A2DVM3</accession>
<dbReference type="SMR" id="A2DVM3"/>
<sequence length="355" mass="41782">MVDFEEKIPNFRILPLVQPNPDGHEIDIQKIKMELRGGLSDCPAEDRCMAWLSVFGVFPKNPNEWPLIRAQILSLYDILIKEYGVENWLTVIMKKNTRKADINLPYSSVMALIHTDIIRTGRHIFFFPPDPVLVENDTDECLYAFHSTIRKLERILYVFARANENYGYMQGFNELVAPILYVITKAKRLFDGNELECEAITFYLFQNLLTTTSISEYYDTRDKSSQLEQRLEVFHTLFNRLCPKLCSLFDSLGLDPFIYAFRWFNLIFAQEHDLPSLLFLWDNCFSRLEHLSDYILYVAVAHIEEVSSRFTRLEFSVIVEVLQNMQEPNVFNILKEANRLWEIDAKFRNSKKKKK</sequence>
<feature type="domain" description="Rab-GAP TBC" evidence="1">
    <location>
        <begin position="41"/>
        <end position="288"/>
    </location>
</feature>
<dbReference type="PANTHER" id="PTHR22957">
    <property type="entry name" value="TBC1 DOMAIN FAMILY MEMBER GTPASE-ACTIVATING PROTEIN"/>
    <property type="match status" value="1"/>
</dbReference>
<protein>
    <submittedName>
        <fullName evidence="2">TBC domain containing protein</fullName>
    </submittedName>
</protein>
<dbReference type="eggNOG" id="KOG4567">
    <property type="taxonomic scope" value="Eukaryota"/>
</dbReference>
<dbReference type="STRING" id="5722.A2DVM3"/>
<dbReference type="GO" id="GO:0005737">
    <property type="term" value="C:cytoplasm"/>
    <property type="evidence" value="ECO:0000318"/>
    <property type="project" value="GO_Central"/>
</dbReference>
<dbReference type="EMBL" id="DS113254">
    <property type="protein sequence ID" value="EAY15565.1"/>
    <property type="molecule type" value="Genomic_DNA"/>
</dbReference>
<name>A2DVM3_TRIV3</name>
<dbReference type="SUPFAM" id="SSF47923">
    <property type="entry name" value="Ypt/Rab-GAP domain of gyp1p"/>
    <property type="match status" value="2"/>
</dbReference>
<keyword evidence="3" id="KW-1185">Reference proteome</keyword>
<dbReference type="SMART" id="SM00164">
    <property type="entry name" value="TBC"/>
    <property type="match status" value="1"/>
</dbReference>
<dbReference type="OrthoDB" id="10263206at2759"/>
<dbReference type="Gene3D" id="1.10.472.80">
    <property type="entry name" value="Ypt/Rab-GAP domain of gyp1p, domain 3"/>
    <property type="match status" value="1"/>
</dbReference>